<keyword evidence="5" id="KW-1185">Reference proteome</keyword>
<dbReference type="Gene3D" id="2.160.20.10">
    <property type="entry name" value="Single-stranded right-handed beta-helix, Pectin lyase-like"/>
    <property type="match status" value="1"/>
</dbReference>
<organism evidence="4 5">
    <name type="scientific">Spirosoma pollinicola</name>
    <dbReference type="NCBI Taxonomy" id="2057025"/>
    <lineage>
        <taxon>Bacteria</taxon>
        <taxon>Pseudomonadati</taxon>
        <taxon>Bacteroidota</taxon>
        <taxon>Cytophagia</taxon>
        <taxon>Cytophagales</taxon>
        <taxon>Cytophagaceae</taxon>
        <taxon>Spirosoma</taxon>
    </lineage>
</organism>
<dbReference type="InterPro" id="IPR011050">
    <property type="entry name" value="Pectin_lyase_fold/virulence"/>
</dbReference>
<protein>
    <recommendedName>
        <fullName evidence="6">Pectate lyase superfamily protein domain-containing protein</fullName>
    </recommendedName>
</protein>
<sequence>MNHILRSVALTLLLGCCIRTSAVIAQTVIFNINQSAKPGEAISLQGNFASDAKVYLTQGTSTTPIPLHVLVQSTGQATVQIPARLKLDLYQIWVDEQGQRSPGVYVNKPCSMHLDSPEVTPGGNLRIFGRNLQLSGVSPNVRFVSQNGTDVQVGVVNTEESDPYTLNVKVPDALQPGTNYNLFVSNGFSGDAGETRMEQTVLAIKTGIDYFQLGVPWATKFDFYKNIYNVKTDPRLSLKAVGDGQTNDQPAIQRAINRANADGGGIVYLPAGTYKLLASGSAALTMRNRVVIQGVDKDQTFIKFGYDTSNPRTGVVWPPITNQSGLADLSLFNVDNTAQWTSNMTGQCTEVFLQRVFIDLNRGEWLMWANSNKLVIANSIITQGLTSNTGYRGPLQLNGCANFVVSGNSFTYAVDGLNFNDAHNGVFENNRVYRDGAARYPASVINHVLILNFAENVAVLANEFRVINGPAQNSNDGETIIAEGGGPDRIDEDAGIMSDATSITITDNTKNWAKVRRRPVVAIVNGKGVGQWRTITSRTANILTIDRPWDVVPAAGSHYAIFNWGARNWLLQGNIMEGNRRGITLYHNATNEVAIINNTLINSGSIDLAPIQQERGETSLSQQFIPMYNNQIIGNLVSNTNGENGVFIGVHSVQFVQEKTFGTSVIGLEVRNNTLTAGQPNIPAIVDANFPEGYLNYLQYQPGAARYVEEQIPAILGSIFQNNTAINCDHALYLNSGSYNTLVCNLKLKNSTILLKDDRLDRVSHASIRTASCLTDISPELPAVAKVYPNPATTELHIEMSKAGASFKIYSVLGILLLESSTAESEADIDIQFLPVGSYLLLVQFKEGNQTSQHFIKQKS</sequence>
<gene>
    <name evidence="4" type="ORF">CWM47_33975</name>
</gene>
<dbReference type="AlphaFoldDB" id="A0A2K8Z987"/>
<proteinExistence type="predicted"/>
<dbReference type="InterPro" id="IPR026444">
    <property type="entry name" value="Secre_tail"/>
</dbReference>
<evidence type="ECO:0000259" key="3">
    <source>
        <dbReference type="Pfam" id="PF18962"/>
    </source>
</evidence>
<dbReference type="EMBL" id="CP025096">
    <property type="protein sequence ID" value="AUD06410.1"/>
    <property type="molecule type" value="Genomic_DNA"/>
</dbReference>
<evidence type="ECO:0008006" key="6">
    <source>
        <dbReference type="Google" id="ProtNLM"/>
    </source>
</evidence>
<dbReference type="Proteomes" id="UP000232883">
    <property type="component" value="Chromosome"/>
</dbReference>
<dbReference type="SUPFAM" id="SSF51126">
    <property type="entry name" value="Pectin lyase-like"/>
    <property type="match status" value="1"/>
</dbReference>
<dbReference type="Gene3D" id="2.70.50.70">
    <property type="match status" value="1"/>
</dbReference>
<evidence type="ECO:0000313" key="4">
    <source>
        <dbReference type="EMBL" id="AUD06410.1"/>
    </source>
</evidence>
<evidence type="ECO:0000313" key="5">
    <source>
        <dbReference type="Proteomes" id="UP000232883"/>
    </source>
</evidence>
<reference evidence="4 5" key="1">
    <citation type="submission" date="2017-11" db="EMBL/GenBank/DDBJ databases">
        <title>Taxonomic description and genome sequences of Spirosoma HA7 sp. nov., isolated from pollen microhabitat of Corylus avellana.</title>
        <authorList>
            <person name="Ambika Manirajan B."/>
            <person name="Suarez C."/>
            <person name="Ratering S."/>
            <person name="Geissler-Plaum R."/>
            <person name="Cardinale M."/>
            <person name="Sylvia S."/>
        </authorList>
    </citation>
    <scope>NUCLEOTIDE SEQUENCE [LARGE SCALE GENOMIC DNA]</scope>
    <source>
        <strain evidence="4 5">HA7</strain>
    </source>
</reference>
<dbReference type="InterPro" id="IPR012334">
    <property type="entry name" value="Pectin_lyas_fold"/>
</dbReference>
<feature type="signal peptide" evidence="1">
    <location>
        <begin position="1"/>
        <end position="25"/>
    </location>
</feature>
<name>A0A2K8Z987_9BACT</name>
<feature type="domain" description="Rhamnogalacturonase A/B/Epimerase-like pectate lyase" evidence="2">
    <location>
        <begin position="240"/>
        <end position="380"/>
    </location>
</feature>
<dbReference type="Pfam" id="PF12708">
    <property type="entry name" value="Pect-lyase_RHGA_epim"/>
    <property type="match status" value="1"/>
</dbReference>
<dbReference type="KEGG" id="spir:CWM47_33975"/>
<dbReference type="InterPro" id="IPR024535">
    <property type="entry name" value="RHGA/B-epi-like_pectate_lyase"/>
</dbReference>
<dbReference type="InterPro" id="IPR006626">
    <property type="entry name" value="PbH1"/>
</dbReference>
<accession>A0A2K8Z987</accession>
<evidence type="ECO:0000259" key="2">
    <source>
        <dbReference type="Pfam" id="PF12708"/>
    </source>
</evidence>
<dbReference type="Pfam" id="PF18962">
    <property type="entry name" value="Por_Secre_tail"/>
    <property type="match status" value="1"/>
</dbReference>
<dbReference type="OrthoDB" id="8428774at2"/>
<feature type="domain" description="Secretion system C-terminal sorting" evidence="3">
    <location>
        <begin position="787"/>
        <end position="854"/>
    </location>
</feature>
<evidence type="ECO:0000256" key="1">
    <source>
        <dbReference type="SAM" id="SignalP"/>
    </source>
</evidence>
<keyword evidence="1" id="KW-0732">Signal</keyword>
<dbReference type="RefSeq" id="WP_100992955.1">
    <property type="nucleotide sequence ID" value="NZ_CP025096.1"/>
</dbReference>
<dbReference type="SMART" id="SM00710">
    <property type="entry name" value="PbH1"/>
    <property type="match status" value="6"/>
</dbReference>
<feature type="chain" id="PRO_5014836837" description="Pectate lyase superfamily protein domain-containing protein" evidence="1">
    <location>
        <begin position="26"/>
        <end position="860"/>
    </location>
</feature>
<dbReference type="NCBIfam" id="TIGR04183">
    <property type="entry name" value="Por_Secre_tail"/>
    <property type="match status" value="1"/>
</dbReference>